<organism evidence="4 5">
    <name type="scientific">Noviherbaspirillum galbum</name>
    <dbReference type="NCBI Taxonomy" id="2709383"/>
    <lineage>
        <taxon>Bacteria</taxon>
        <taxon>Pseudomonadati</taxon>
        <taxon>Pseudomonadota</taxon>
        <taxon>Betaproteobacteria</taxon>
        <taxon>Burkholderiales</taxon>
        <taxon>Oxalobacteraceae</taxon>
        <taxon>Noviherbaspirillum</taxon>
    </lineage>
</organism>
<dbReference type="GO" id="GO:0005509">
    <property type="term" value="F:calcium ion binding"/>
    <property type="evidence" value="ECO:0007669"/>
    <property type="project" value="InterPro"/>
</dbReference>
<dbReference type="AlphaFoldDB" id="A0A6B3SJK0"/>
<evidence type="ECO:0000259" key="3">
    <source>
        <dbReference type="PROSITE" id="PS50222"/>
    </source>
</evidence>
<proteinExistence type="predicted"/>
<evidence type="ECO:0000256" key="1">
    <source>
        <dbReference type="SAM" id="MobiDB-lite"/>
    </source>
</evidence>
<gene>
    <name evidence="4" type="ORF">G3574_07875</name>
</gene>
<accession>A0A6B3SJK0</accession>
<keyword evidence="2" id="KW-0732">Signal</keyword>
<dbReference type="Proteomes" id="UP000482155">
    <property type="component" value="Unassembled WGS sequence"/>
</dbReference>
<feature type="domain" description="EF-hand" evidence="3">
    <location>
        <begin position="62"/>
        <end position="89"/>
    </location>
</feature>
<feature type="signal peptide" evidence="2">
    <location>
        <begin position="1"/>
        <end position="21"/>
    </location>
</feature>
<dbReference type="InterPro" id="IPR002048">
    <property type="entry name" value="EF_hand_dom"/>
</dbReference>
<reference evidence="4 5" key="1">
    <citation type="submission" date="2020-02" db="EMBL/GenBank/DDBJ databases">
        <authorList>
            <person name="Kim M.K."/>
        </authorList>
    </citation>
    <scope>NUCLEOTIDE SEQUENCE [LARGE SCALE GENOMIC DNA]</scope>
    <source>
        <strain evidence="4 5">17J57-3</strain>
    </source>
</reference>
<dbReference type="RefSeq" id="WP_163961766.1">
    <property type="nucleotide sequence ID" value="NZ_JAAIVB010000025.1"/>
</dbReference>
<comment type="caution">
    <text evidence="4">The sequence shown here is derived from an EMBL/GenBank/DDBJ whole genome shotgun (WGS) entry which is preliminary data.</text>
</comment>
<name>A0A6B3SJK0_9BURK</name>
<dbReference type="PROSITE" id="PS50222">
    <property type="entry name" value="EF_HAND_2"/>
    <property type="match status" value="1"/>
</dbReference>
<dbReference type="EMBL" id="JAAIVB010000025">
    <property type="protein sequence ID" value="NEX60991.1"/>
    <property type="molecule type" value="Genomic_DNA"/>
</dbReference>
<evidence type="ECO:0000313" key="5">
    <source>
        <dbReference type="Proteomes" id="UP000482155"/>
    </source>
</evidence>
<feature type="region of interest" description="Disordered" evidence="1">
    <location>
        <begin position="29"/>
        <end position="89"/>
    </location>
</feature>
<feature type="chain" id="PRO_5025667905" description="EF-hand domain-containing protein" evidence="2">
    <location>
        <begin position="22"/>
        <end position="89"/>
    </location>
</feature>
<evidence type="ECO:0000256" key="2">
    <source>
        <dbReference type="SAM" id="SignalP"/>
    </source>
</evidence>
<sequence length="89" mass="9584">MLNISTAIFSGLLLISGAAAAQDSMNKDGGMAKDHMTSGGAMKDGKMKDHMGKDGMKKDDMKGMQKSKDAMARHDMQKDGAMNKDEMKK</sequence>
<keyword evidence="5" id="KW-1185">Reference proteome</keyword>
<protein>
    <recommendedName>
        <fullName evidence="3">EF-hand domain-containing protein</fullName>
    </recommendedName>
</protein>
<evidence type="ECO:0000313" key="4">
    <source>
        <dbReference type="EMBL" id="NEX60991.1"/>
    </source>
</evidence>
<feature type="compositionally biased region" description="Basic and acidic residues" evidence="1">
    <location>
        <begin position="43"/>
        <end position="89"/>
    </location>
</feature>